<keyword evidence="4" id="KW-1185">Reference proteome</keyword>
<evidence type="ECO:0000313" key="3">
    <source>
        <dbReference type="EMBL" id="TSL75331.1"/>
    </source>
</evidence>
<dbReference type="InterPro" id="IPR051846">
    <property type="entry name" value="SH2_domain_adapters"/>
</dbReference>
<dbReference type="PANTHER" id="PTHR15127">
    <property type="entry name" value="HEAVYWEIGHT, ISOFORM A"/>
    <property type="match status" value="1"/>
</dbReference>
<dbReference type="PANTHER" id="PTHR15127:SF28">
    <property type="entry name" value="SH2 DOMAIN-CONTAINING ADAPTER PROTEIN F"/>
    <property type="match status" value="1"/>
</dbReference>
<accession>A0A556U176</accession>
<dbReference type="InterPro" id="IPR036860">
    <property type="entry name" value="SH2_dom_sf"/>
</dbReference>
<dbReference type="EMBL" id="VCAZ01000036">
    <property type="protein sequence ID" value="TSL75331.1"/>
    <property type="molecule type" value="Genomic_DNA"/>
</dbReference>
<dbReference type="OrthoDB" id="5914531at2759"/>
<dbReference type="AlphaFoldDB" id="A0A556U176"/>
<dbReference type="Proteomes" id="UP000319801">
    <property type="component" value="Unassembled WGS sequence"/>
</dbReference>
<organism evidence="3 4">
    <name type="scientific">Bagarius yarrelli</name>
    <name type="common">Goonch</name>
    <name type="synonym">Bagrus yarrelli</name>
    <dbReference type="NCBI Taxonomy" id="175774"/>
    <lineage>
        <taxon>Eukaryota</taxon>
        <taxon>Metazoa</taxon>
        <taxon>Chordata</taxon>
        <taxon>Craniata</taxon>
        <taxon>Vertebrata</taxon>
        <taxon>Euteleostomi</taxon>
        <taxon>Actinopterygii</taxon>
        <taxon>Neopterygii</taxon>
        <taxon>Teleostei</taxon>
        <taxon>Ostariophysi</taxon>
        <taxon>Siluriformes</taxon>
        <taxon>Sisoridae</taxon>
        <taxon>Sisorinae</taxon>
        <taxon>Bagarius</taxon>
    </lineage>
</organism>
<dbReference type="GO" id="GO:0001784">
    <property type="term" value="F:phosphotyrosine residue binding"/>
    <property type="evidence" value="ECO:0007669"/>
    <property type="project" value="TreeGrafter"/>
</dbReference>
<comment type="caution">
    <text evidence="3">The sequence shown here is derived from an EMBL/GenBank/DDBJ whole genome shotgun (WGS) entry which is preliminary data.</text>
</comment>
<feature type="region of interest" description="Disordered" evidence="2">
    <location>
        <begin position="23"/>
        <end position="69"/>
    </location>
</feature>
<feature type="compositionally biased region" description="Basic and acidic residues" evidence="2">
    <location>
        <begin position="90"/>
        <end position="103"/>
    </location>
</feature>
<feature type="region of interest" description="Disordered" evidence="2">
    <location>
        <begin position="90"/>
        <end position="112"/>
    </location>
</feature>
<dbReference type="Gene3D" id="3.30.505.10">
    <property type="entry name" value="SH2 domain"/>
    <property type="match status" value="1"/>
</dbReference>
<evidence type="ECO:0000256" key="2">
    <source>
        <dbReference type="SAM" id="MobiDB-lite"/>
    </source>
</evidence>
<name>A0A556U176_BAGYA</name>
<protein>
    <submittedName>
        <fullName evidence="3">SH2 domain-containing adapter protein F</fullName>
    </submittedName>
</protein>
<evidence type="ECO:0000256" key="1">
    <source>
        <dbReference type="ARBA" id="ARBA00022999"/>
    </source>
</evidence>
<reference evidence="3 4" key="1">
    <citation type="journal article" date="2019" name="Genome Biol. Evol.">
        <title>Whole-Genome Sequencing of the Giant Devil Catfish, Bagarius yarrelli.</title>
        <authorList>
            <person name="Jiang W."/>
            <person name="Lv Y."/>
            <person name="Cheng L."/>
            <person name="Yang K."/>
            <person name="Chao B."/>
            <person name="Wang X."/>
            <person name="Li Y."/>
            <person name="Pan X."/>
            <person name="You X."/>
            <person name="Zhang Y."/>
            <person name="Yang J."/>
            <person name="Li J."/>
            <person name="Zhang X."/>
            <person name="Liu S."/>
            <person name="Sun C."/>
            <person name="Yang J."/>
            <person name="Shi Q."/>
        </authorList>
    </citation>
    <scope>NUCLEOTIDE SEQUENCE [LARGE SCALE GENOMIC DNA]</scope>
    <source>
        <strain evidence="3">JWS20170419001</strain>
        <tissue evidence="3">Muscle</tissue>
    </source>
</reference>
<feature type="compositionally biased region" description="Basic and acidic residues" evidence="2">
    <location>
        <begin position="57"/>
        <end position="69"/>
    </location>
</feature>
<sequence>MYRFEVPTAKTVAILEIRGSRGVKDGPVRQLPLYDTPYEPTENGGDSDVLCSLESRLPQDDERPPEEYDQPWEWKKERISKAFAVQFEGVEKGRMSPTKDGKSRPPQRHSSGCLVNMKMSSVEQCMPTLGERIDPAMPLESQLSSQGFMHMKLSRTKDNKYILGQNSCLFDSVPEIIHFYSSRKLPIKGAEHMSLLYPVAIRTL</sequence>
<keyword evidence="1" id="KW-0727">SH2 domain</keyword>
<evidence type="ECO:0000313" key="4">
    <source>
        <dbReference type="Proteomes" id="UP000319801"/>
    </source>
</evidence>
<gene>
    <name evidence="3" type="ORF">Baya_7486</name>
</gene>
<proteinExistence type="predicted"/>
<dbReference type="SUPFAM" id="SSF55550">
    <property type="entry name" value="SH2 domain"/>
    <property type="match status" value="1"/>
</dbReference>